<organism evidence="2 3">
    <name type="scientific">Datura stramonium</name>
    <name type="common">Jimsonweed</name>
    <name type="synonym">Common thornapple</name>
    <dbReference type="NCBI Taxonomy" id="4076"/>
    <lineage>
        <taxon>Eukaryota</taxon>
        <taxon>Viridiplantae</taxon>
        <taxon>Streptophyta</taxon>
        <taxon>Embryophyta</taxon>
        <taxon>Tracheophyta</taxon>
        <taxon>Spermatophyta</taxon>
        <taxon>Magnoliopsida</taxon>
        <taxon>eudicotyledons</taxon>
        <taxon>Gunneridae</taxon>
        <taxon>Pentapetalae</taxon>
        <taxon>asterids</taxon>
        <taxon>lamiids</taxon>
        <taxon>Solanales</taxon>
        <taxon>Solanaceae</taxon>
        <taxon>Solanoideae</taxon>
        <taxon>Datureae</taxon>
        <taxon>Datura</taxon>
    </lineage>
</organism>
<proteinExistence type="predicted"/>
<evidence type="ECO:0000313" key="2">
    <source>
        <dbReference type="EMBL" id="MCD9646486.1"/>
    </source>
</evidence>
<dbReference type="Proteomes" id="UP000823775">
    <property type="component" value="Unassembled WGS sequence"/>
</dbReference>
<gene>
    <name evidence="2" type="ORF">HAX54_036357</name>
</gene>
<evidence type="ECO:0000256" key="1">
    <source>
        <dbReference type="SAM" id="MobiDB-lite"/>
    </source>
</evidence>
<feature type="compositionally biased region" description="Acidic residues" evidence="1">
    <location>
        <begin position="1"/>
        <end position="13"/>
    </location>
</feature>
<dbReference type="EMBL" id="JACEIK010004814">
    <property type="protein sequence ID" value="MCD9646486.1"/>
    <property type="molecule type" value="Genomic_DNA"/>
</dbReference>
<feature type="compositionally biased region" description="Polar residues" evidence="1">
    <location>
        <begin position="24"/>
        <end position="39"/>
    </location>
</feature>
<keyword evidence="3" id="KW-1185">Reference proteome</keyword>
<protein>
    <submittedName>
        <fullName evidence="2">Uncharacterized protein</fullName>
    </submittedName>
</protein>
<sequence>MSQDEPSDSEEEVHEIGAKGPTPAYQTTSISRQQVTTPKSNERDNSSENRSSLDGPEFDRRKRVAMRPQEIRQRKLNHLEEMSSKLKHQDFEKVCAGKSRVQKNIFRRTSPPQEEEISRGASLRK</sequence>
<comment type="caution">
    <text evidence="2">The sequence shown here is derived from an EMBL/GenBank/DDBJ whole genome shotgun (WGS) entry which is preliminary data.</text>
</comment>
<feature type="region of interest" description="Disordered" evidence="1">
    <location>
        <begin position="1"/>
        <end position="72"/>
    </location>
</feature>
<evidence type="ECO:0000313" key="3">
    <source>
        <dbReference type="Proteomes" id="UP000823775"/>
    </source>
</evidence>
<name>A0ABS8VJI3_DATST</name>
<accession>A0ABS8VJI3</accession>
<reference evidence="2 3" key="1">
    <citation type="journal article" date="2021" name="BMC Genomics">
        <title>Datura genome reveals duplications of psychoactive alkaloid biosynthetic genes and high mutation rate following tissue culture.</title>
        <authorList>
            <person name="Rajewski A."/>
            <person name="Carter-House D."/>
            <person name="Stajich J."/>
            <person name="Litt A."/>
        </authorList>
    </citation>
    <scope>NUCLEOTIDE SEQUENCE [LARGE SCALE GENOMIC DNA]</scope>
    <source>
        <strain evidence="2">AR-01</strain>
    </source>
</reference>
<feature type="region of interest" description="Disordered" evidence="1">
    <location>
        <begin position="102"/>
        <end position="125"/>
    </location>
</feature>